<evidence type="ECO:0000313" key="3">
    <source>
        <dbReference type="Proteomes" id="UP000006512"/>
    </source>
</evidence>
<accession>F4QKC4</accession>
<feature type="chain" id="PRO_5003320926" evidence="1">
    <location>
        <begin position="23"/>
        <end position="530"/>
    </location>
</feature>
<dbReference type="STRING" id="715226.ABI_17420"/>
<feature type="signal peptide" evidence="1">
    <location>
        <begin position="1"/>
        <end position="22"/>
    </location>
</feature>
<reference evidence="3" key="1">
    <citation type="submission" date="2011-03" db="EMBL/GenBank/DDBJ databases">
        <title>Draft genome sequence of Brevundimonas diminuta.</title>
        <authorList>
            <person name="Brown P.J.B."/>
            <person name="Buechlein A."/>
            <person name="Hemmerich C."/>
            <person name="Brun Y.V."/>
        </authorList>
    </citation>
    <scope>NUCLEOTIDE SEQUENCE [LARGE SCALE GENOMIC DNA]</scope>
    <source>
        <strain evidence="3">C19</strain>
    </source>
</reference>
<proteinExistence type="predicted"/>
<evidence type="ECO:0000313" key="2">
    <source>
        <dbReference type="EMBL" id="EGF93302.1"/>
    </source>
</evidence>
<protein>
    <submittedName>
        <fullName evidence="2">Uncharacterized protein</fullName>
    </submittedName>
</protein>
<dbReference type="Gene3D" id="1.25.40.20">
    <property type="entry name" value="Ankyrin repeat-containing domain"/>
    <property type="match status" value="1"/>
</dbReference>
<dbReference type="Proteomes" id="UP000006512">
    <property type="component" value="Unassembled WGS sequence"/>
</dbReference>
<dbReference type="SUPFAM" id="SSF48403">
    <property type="entry name" value="Ankyrin repeat"/>
    <property type="match status" value="1"/>
</dbReference>
<dbReference type="eggNOG" id="COG0666">
    <property type="taxonomic scope" value="Bacteria"/>
</dbReference>
<dbReference type="InterPro" id="IPR002110">
    <property type="entry name" value="Ankyrin_rpt"/>
</dbReference>
<dbReference type="InterPro" id="IPR036770">
    <property type="entry name" value="Ankyrin_rpt-contain_sf"/>
</dbReference>
<dbReference type="SMART" id="SM00248">
    <property type="entry name" value="ANK"/>
    <property type="match status" value="3"/>
</dbReference>
<name>F4QKC4_9CAUL</name>
<keyword evidence="3" id="KW-1185">Reference proteome</keyword>
<organism evidence="2 3">
    <name type="scientific">Asticcacaulis biprosthecium C19</name>
    <dbReference type="NCBI Taxonomy" id="715226"/>
    <lineage>
        <taxon>Bacteria</taxon>
        <taxon>Pseudomonadati</taxon>
        <taxon>Pseudomonadota</taxon>
        <taxon>Alphaproteobacteria</taxon>
        <taxon>Caulobacterales</taxon>
        <taxon>Caulobacteraceae</taxon>
        <taxon>Asticcacaulis</taxon>
    </lineage>
</organism>
<dbReference type="OrthoDB" id="7169474at2"/>
<dbReference type="EMBL" id="GL883077">
    <property type="protein sequence ID" value="EGF93302.1"/>
    <property type="molecule type" value="Genomic_DNA"/>
</dbReference>
<keyword evidence="1" id="KW-0732">Signal</keyword>
<dbReference type="AlphaFoldDB" id="F4QKC4"/>
<dbReference type="HOGENOM" id="CLU_513556_0_0_5"/>
<gene>
    <name evidence="2" type="ORF">ABI_17420</name>
</gene>
<evidence type="ECO:0000256" key="1">
    <source>
        <dbReference type="SAM" id="SignalP"/>
    </source>
</evidence>
<dbReference type="RefSeq" id="WP_006272498.1">
    <property type="nucleotide sequence ID" value="NZ_GL883077.1"/>
</dbReference>
<sequence>MRHFSAIAATMTVALASFQVHALPACDPSVTATLRQPDVNERTAHRSSTPYSQKLIYDFDSHSGEWFFTVRYVIGEDGRVTCISPGSAYDEATPEITPQRQAALDALAAQQFTHFLTDGKPAEVYAEALFYEEEKPGPYVPRPVGELDTAEIRLNWMSRGEPTPFSMLIQGDGRVTYTPGDPKNILGPQTYRISPERVRAMLDLAEAAQFWSLRDVYHFDMNGHGWFSEKVEIHLGTSSKSFSNDGSGGAPSITARLTLNMAEMADVSLWWKIDHRTLEAVAKNGFDFTSDKGAELLSELISNSETTDDVISDLLSRGAPQDRLVKGYPFDFSLLDAAIAGRRFDMANRLIDQGALTVDGQVDRAAVTRALAHAVKSGSPGLVKRVLALGPDLVIRRNDATRKIDPIITFAYRPDDASTADFIAIIQLLLYYGADINSRDTFRHSVLDKAIARRDIDVIHWLLNHDAEIETNDGLSPLREIYEEDTTLILLEAGADLSKKEVLDDLIRNARVWRWLRVTAWLRAHGKWPD</sequence>